<dbReference type="PIRSF" id="PIRSF000977">
    <property type="entry name" value="Exodeoxyribonuclease_I"/>
    <property type="match status" value="1"/>
</dbReference>
<keyword evidence="9 15" id="KW-0460">Magnesium</keyword>
<evidence type="ECO:0000256" key="7">
    <source>
        <dbReference type="ARBA" id="ARBA00022801"/>
    </source>
</evidence>
<comment type="cofactor">
    <cofactor evidence="15">
        <name>Mg(2+)</name>
        <dbReference type="ChEBI" id="CHEBI:18420"/>
    </cofactor>
    <text evidence="15">Binds 2 Mg(2+) ions per monomer.</text>
</comment>
<evidence type="ECO:0000256" key="10">
    <source>
        <dbReference type="ARBA" id="ARBA00023125"/>
    </source>
</evidence>
<feature type="binding site" evidence="15">
    <location>
        <position position="8"/>
    </location>
    <ligand>
        <name>Mg(2+)</name>
        <dbReference type="ChEBI" id="CHEBI:18420"/>
        <label>1</label>
    </ligand>
</feature>
<evidence type="ECO:0000256" key="2">
    <source>
        <dbReference type="ARBA" id="ARBA00012108"/>
    </source>
</evidence>
<feature type="domain" description="ExoI C-terminal" evidence="17">
    <location>
        <begin position="352"/>
        <end position="474"/>
    </location>
</feature>
<keyword evidence="7" id="KW-0378">Hydrolase</keyword>
<dbReference type="GO" id="GO:0006281">
    <property type="term" value="P:DNA repair"/>
    <property type="evidence" value="ECO:0007669"/>
    <property type="project" value="UniProtKB-KW"/>
</dbReference>
<dbReference type="Gene3D" id="3.30.1520.20">
    <property type="entry name" value="Exonuclease ExoI, domain 2"/>
    <property type="match status" value="1"/>
</dbReference>
<evidence type="ECO:0000259" key="17">
    <source>
        <dbReference type="PROSITE" id="PS51785"/>
    </source>
</evidence>
<dbReference type="PROSITE" id="PS51785">
    <property type="entry name" value="EXOI_C"/>
    <property type="match status" value="1"/>
</dbReference>
<evidence type="ECO:0000256" key="15">
    <source>
        <dbReference type="PIRSR" id="PIRSR000977-2"/>
    </source>
</evidence>
<evidence type="ECO:0000256" key="1">
    <source>
        <dbReference type="ARBA" id="ARBA00000563"/>
    </source>
</evidence>
<evidence type="ECO:0000313" key="19">
    <source>
        <dbReference type="Proteomes" id="UP000183454"/>
    </source>
</evidence>
<dbReference type="InterPro" id="IPR013520">
    <property type="entry name" value="Ribonucl_H"/>
</dbReference>
<dbReference type="EMBL" id="FNNH01000021">
    <property type="protein sequence ID" value="SDW66708.1"/>
    <property type="molecule type" value="Genomic_DNA"/>
</dbReference>
<feature type="domain" description="ExoI SH3-like" evidence="16">
    <location>
        <begin position="195"/>
        <end position="349"/>
    </location>
</feature>
<evidence type="ECO:0000256" key="6">
    <source>
        <dbReference type="ARBA" id="ARBA00022763"/>
    </source>
</evidence>
<dbReference type="InterPro" id="IPR058561">
    <property type="entry name" value="Exonuc_1_C"/>
</dbReference>
<evidence type="ECO:0000256" key="5">
    <source>
        <dbReference type="ARBA" id="ARBA00022723"/>
    </source>
</evidence>
<keyword evidence="8" id="KW-0269">Exonuclease</keyword>
<dbReference type="Pfam" id="PF00929">
    <property type="entry name" value="RNase_T"/>
    <property type="match status" value="1"/>
</dbReference>
<feature type="binding site" evidence="14">
    <location>
        <position position="158"/>
    </location>
    <ligand>
        <name>substrate</name>
    </ligand>
</feature>
<accession>A0A1H2VEG1</accession>
<keyword evidence="11" id="KW-0234">DNA repair</keyword>
<evidence type="ECO:0000256" key="13">
    <source>
        <dbReference type="ARBA" id="ARBA00046792"/>
    </source>
</evidence>
<dbReference type="Gene3D" id="1.20.1280.70">
    <property type="entry name" value="Exonuclease ExoI, domain 3"/>
    <property type="match status" value="1"/>
</dbReference>
<dbReference type="FunFam" id="1.20.1280.70:FF:000001">
    <property type="entry name" value="Exodeoxyribonuclease I"/>
    <property type="match status" value="1"/>
</dbReference>
<evidence type="ECO:0000256" key="11">
    <source>
        <dbReference type="ARBA" id="ARBA00023204"/>
    </source>
</evidence>
<dbReference type="Pfam" id="PF26016">
    <property type="entry name" value="ExoI_C"/>
    <property type="match status" value="1"/>
</dbReference>
<organism evidence="18 19">
    <name type="scientific">Nitrosomonas communis</name>
    <dbReference type="NCBI Taxonomy" id="44574"/>
    <lineage>
        <taxon>Bacteria</taxon>
        <taxon>Pseudomonadati</taxon>
        <taxon>Pseudomonadota</taxon>
        <taxon>Betaproteobacteria</taxon>
        <taxon>Nitrosomonadales</taxon>
        <taxon>Nitrosomonadaceae</taxon>
        <taxon>Nitrosomonas</taxon>
    </lineage>
</organism>
<comment type="subunit">
    <text evidence="13">Monomer. Interacts with ssb (via C-terminus); this interaction stimulates the exonuclease activity by recruiting the enzyme to its substrate.</text>
</comment>
<evidence type="ECO:0000259" key="16">
    <source>
        <dbReference type="PROSITE" id="PS51784"/>
    </source>
</evidence>
<dbReference type="InterPro" id="IPR023607">
    <property type="entry name" value="Exodeoxyribonuclease_I"/>
</dbReference>
<dbReference type="PROSITE" id="PS51784">
    <property type="entry name" value="EXOI_SH3"/>
    <property type="match status" value="1"/>
</dbReference>
<dbReference type="Proteomes" id="UP000183454">
    <property type="component" value="Unassembled WGS sequence"/>
</dbReference>
<dbReference type="Pfam" id="PF08411">
    <property type="entry name" value="ExoI_SH3"/>
    <property type="match status" value="1"/>
</dbReference>
<keyword evidence="4" id="KW-0540">Nuclease</keyword>
<evidence type="ECO:0000256" key="8">
    <source>
        <dbReference type="ARBA" id="ARBA00022839"/>
    </source>
</evidence>
<gene>
    <name evidence="18" type="ORF">SAMN05421882_102132</name>
</gene>
<dbReference type="GO" id="GO:0008310">
    <property type="term" value="F:single-stranded DNA 3'-5' DNA exonuclease activity"/>
    <property type="evidence" value="ECO:0007669"/>
    <property type="project" value="UniProtKB-EC"/>
</dbReference>
<dbReference type="InterPro" id="IPR013620">
    <property type="entry name" value="Exonuc_1_SH3"/>
</dbReference>
<dbReference type="GO" id="GO:0046872">
    <property type="term" value="F:metal ion binding"/>
    <property type="evidence" value="ECO:0007669"/>
    <property type="project" value="UniProtKB-KW"/>
</dbReference>
<dbReference type="GO" id="GO:0003677">
    <property type="term" value="F:DNA binding"/>
    <property type="evidence" value="ECO:0007669"/>
    <property type="project" value="UniProtKB-KW"/>
</dbReference>
<dbReference type="InterPro" id="IPR012337">
    <property type="entry name" value="RNaseH-like_sf"/>
</dbReference>
<comment type="catalytic activity">
    <reaction evidence="1">
        <text>Exonucleolytic cleavage in the 3'- to 5'-direction to yield nucleoside 5'-phosphates.</text>
        <dbReference type="EC" id="3.1.11.1"/>
    </reaction>
</comment>
<reference evidence="18 19" key="1">
    <citation type="submission" date="2016-10" db="EMBL/GenBank/DDBJ databases">
        <authorList>
            <person name="de Groot N.N."/>
        </authorList>
    </citation>
    <scope>NUCLEOTIDE SEQUENCE [LARGE SCALE GENOMIC DNA]</scope>
    <source>
        <strain evidence="18 19">Nm110</strain>
    </source>
</reference>
<dbReference type="Gene3D" id="3.30.420.10">
    <property type="entry name" value="Ribonuclease H-like superfamily/Ribonuclease H"/>
    <property type="match status" value="1"/>
</dbReference>
<dbReference type="AlphaFoldDB" id="A0A1H2VEG1"/>
<dbReference type="InterPro" id="IPR038649">
    <property type="entry name" value="EXOI_SH3_sf"/>
</dbReference>
<protein>
    <recommendedName>
        <fullName evidence="3">Exodeoxyribonuclease I</fullName>
        <ecNumber evidence="2">3.1.11.1</ecNumber>
    </recommendedName>
    <alternativeName>
        <fullName evidence="12">DNA deoxyribophosphodiesterase</fullName>
    </alternativeName>
</protein>
<dbReference type="SUPFAM" id="SSF53098">
    <property type="entry name" value="Ribonuclease H-like"/>
    <property type="match status" value="1"/>
</dbReference>
<dbReference type="CDD" id="cd06138">
    <property type="entry name" value="ExoI_N"/>
    <property type="match status" value="1"/>
</dbReference>
<evidence type="ECO:0000256" key="12">
    <source>
        <dbReference type="ARBA" id="ARBA00031220"/>
    </source>
</evidence>
<keyword evidence="5 15" id="KW-0479">Metal-binding</keyword>
<evidence type="ECO:0000256" key="9">
    <source>
        <dbReference type="ARBA" id="ARBA00022842"/>
    </source>
</evidence>
<evidence type="ECO:0000256" key="14">
    <source>
        <dbReference type="PIRSR" id="PIRSR000977-1"/>
    </source>
</evidence>
<sequence>MTTLYWHDYETFGSDPRWDRPAQFAGLRTDEALNEIGDPLVIYCKPPKDILPQPDACLLTGITPQIADNQGLPEPEFIARIHNELAQPKTCGVGYNTLRFDDEVTRFTLYRNFYDPYGREWQQGNSRWDLIDLVRMTYALRPEGIIWPRHDDGRPSFRLEHLTTANNIHHDAAHDALSDVKATIKLARLLHDRQPRLYSWFFRLRNKHNAALLLDLINHTPVIHTSRMYPSETGCTTVVMPMIQEQGNGNSILVYDLRHNPSPFMELSVEELATCLFTPQSTLPEEMPRLPVKSVKINKCPALAPQNVLDKSIISRINLNTEACQQHWQLLHKNTAFMQRVAQAYSSMEFEASKDVDLALYDNFFSENDRILMSAVRNASPRQLTHHHFEFQDKRLHELLFRYRARNWPDTLSADELQRWRNLCRQHLMEKNCDNSMILTEFADKIKTLRDAHKENAHIVQILNAIETWGRELATANNIPWDF</sequence>
<dbReference type="RefSeq" id="WP_074667122.1">
    <property type="nucleotide sequence ID" value="NZ_FNNH01000021.1"/>
</dbReference>
<dbReference type="EC" id="3.1.11.1" evidence="2"/>
<feature type="binding site" evidence="15">
    <location>
        <position position="10"/>
    </location>
    <ligand>
        <name>Mg(2+)</name>
        <dbReference type="ChEBI" id="CHEBI:18420"/>
        <label>2</label>
    </ligand>
</feature>
<feature type="binding site" evidence="14">
    <location>
        <position position="10"/>
    </location>
    <ligand>
        <name>substrate</name>
    </ligand>
</feature>
<evidence type="ECO:0000256" key="4">
    <source>
        <dbReference type="ARBA" id="ARBA00022722"/>
    </source>
</evidence>
<proteinExistence type="predicted"/>
<dbReference type="InterPro" id="IPR034747">
    <property type="entry name" value="EXOI_SH3"/>
</dbReference>
<keyword evidence="10" id="KW-0238">DNA-binding</keyword>
<feature type="binding site" evidence="15">
    <location>
        <position position="179"/>
    </location>
    <ligand>
        <name>Mg(2+)</name>
        <dbReference type="ChEBI" id="CHEBI:18420"/>
        <label>2</label>
    </ligand>
</feature>
<name>A0A1H2VEG1_9PROT</name>
<keyword evidence="6" id="KW-0227">DNA damage</keyword>
<dbReference type="NCBIfam" id="NF008746">
    <property type="entry name" value="PRK11779.1"/>
    <property type="match status" value="1"/>
</dbReference>
<dbReference type="FunFam" id="3.30.420.10:FF:000033">
    <property type="entry name" value="Exodeoxyribonuclease I"/>
    <property type="match status" value="1"/>
</dbReference>
<dbReference type="Gene3D" id="1.10.287.1240">
    <property type="match status" value="1"/>
</dbReference>
<dbReference type="InterPro" id="IPR036397">
    <property type="entry name" value="RNaseH_sf"/>
</dbReference>
<evidence type="ECO:0000313" key="18">
    <source>
        <dbReference type="EMBL" id="SDW66708.1"/>
    </source>
</evidence>
<evidence type="ECO:0000256" key="3">
    <source>
        <dbReference type="ARBA" id="ARBA00019900"/>
    </source>
</evidence>